<feature type="binding site" description="via carbamate group" evidence="5 8">
    <location>
        <position position="218"/>
    </location>
    <ligand>
        <name>Ni(2+)</name>
        <dbReference type="ChEBI" id="CHEBI:49786"/>
        <label>2</label>
    </ligand>
</feature>
<dbReference type="InterPro" id="IPR011059">
    <property type="entry name" value="Metal-dep_hydrolase_composite"/>
</dbReference>
<accession>A0A0A0HHR2</accession>
<dbReference type="AlphaFoldDB" id="A0A0A0HHR2"/>
<dbReference type="PATRIC" id="fig|1288298.3.peg.3643"/>
<keyword evidence="4 5" id="KW-0378">Hydrolase</keyword>
<dbReference type="Proteomes" id="UP000030021">
    <property type="component" value="Unassembled WGS sequence"/>
</dbReference>
<dbReference type="EC" id="3.5.1.5" evidence="5 6"/>
<feature type="binding site" description="via carbamate group" evidence="5 8">
    <location>
        <position position="218"/>
    </location>
    <ligand>
        <name>Ni(2+)</name>
        <dbReference type="ChEBI" id="CHEBI:49786"/>
        <label>1</label>
    </ligand>
</feature>
<feature type="active site" description="Proton donor" evidence="5 9">
    <location>
        <position position="321"/>
    </location>
</feature>
<evidence type="ECO:0000259" key="12">
    <source>
        <dbReference type="PROSITE" id="PS51368"/>
    </source>
</evidence>
<dbReference type="EMBL" id="AONH01000017">
    <property type="protein sequence ID" value="KGM86491.1"/>
    <property type="molecule type" value="Genomic_DNA"/>
</dbReference>
<comment type="catalytic activity">
    <reaction evidence="5">
        <text>urea + 2 H2O + H(+) = hydrogencarbonate + 2 NH4(+)</text>
        <dbReference type="Rhea" id="RHEA:20557"/>
        <dbReference type="ChEBI" id="CHEBI:15377"/>
        <dbReference type="ChEBI" id="CHEBI:15378"/>
        <dbReference type="ChEBI" id="CHEBI:16199"/>
        <dbReference type="ChEBI" id="CHEBI:17544"/>
        <dbReference type="ChEBI" id="CHEBI:28938"/>
        <dbReference type="EC" id="3.5.1.5"/>
    </reaction>
</comment>
<evidence type="ECO:0000313" key="13">
    <source>
        <dbReference type="EMBL" id="KGM86491.1"/>
    </source>
</evidence>
<organism evidence="13 14">
    <name type="scientific">Roseovarius mucosus DSM 17069</name>
    <dbReference type="NCBI Taxonomy" id="1288298"/>
    <lineage>
        <taxon>Bacteria</taxon>
        <taxon>Pseudomonadati</taxon>
        <taxon>Pseudomonadota</taxon>
        <taxon>Alphaproteobacteria</taxon>
        <taxon>Rhodobacterales</taxon>
        <taxon>Roseobacteraceae</taxon>
        <taxon>Roseovarius</taxon>
    </lineage>
</organism>
<feature type="binding site" evidence="5 8">
    <location>
        <position position="361"/>
    </location>
    <ligand>
        <name>Ni(2+)</name>
        <dbReference type="ChEBI" id="CHEBI:49786"/>
        <label>1</label>
    </ligand>
</feature>
<evidence type="ECO:0000256" key="5">
    <source>
        <dbReference type="HAMAP-Rule" id="MF_01953"/>
    </source>
</evidence>
<proteinExistence type="inferred from homology"/>
<evidence type="ECO:0000256" key="11">
    <source>
        <dbReference type="RuleBase" id="RU004158"/>
    </source>
</evidence>
<feature type="binding site" evidence="5 8">
    <location>
        <position position="273"/>
    </location>
    <ligand>
        <name>Ni(2+)</name>
        <dbReference type="ChEBI" id="CHEBI:49786"/>
        <label>2</label>
    </ligand>
</feature>
<comment type="caution">
    <text evidence="13">The sequence shown here is derived from an EMBL/GenBank/DDBJ whole genome shotgun (WGS) entry which is preliminary data.</text>
</comment>
<dbReference type="InterPro" id="IPR011612">
    <property type="entry name" value="Urease_alpha_N_dom"/>
</dbReference>
<dbReference type="PRINTS" id="PR01752">
    <property type="entry name" value="UREASE"/>
</dbReference>
<dbReference type="PANTHER" id="PTHR43440:SF1">
    <property type="entry name" value="UREASE"/>
    <property type="match status" value="1"/>
</dbReference>
<dbReference type="SUPFAM" id="SSF51338">
    <property type="entry name" value="Composite domain of metallo-dependent hydrolases"/>
    <property type="match status" value="2"/>
</dbReference>
<dbReference type="PANTHER" id="PTHR43440">
    <property type="entry name" value="UREASE"/>
    <property type="match status" value="1"/>
</dbReference>
<protein>
    <recommendedName>
        <fullName evidence="5 6">Urease subunit alpha</fullName>
        <ecNumber evidence="5 6">3.5.1.5</ecNumber>
    </recommendedName>
    <alternativeName>
        <fullName evidence="5">Urea amidohydrolase subunit alpha</fullName>
    </alternativeName>
</protein>
<evidence type="ECO:0000313" key="14">
    <source>
        <dbReference type="Proteomes" id="UP000030021"/>
    </source>
</evidence>
<dbReference type="RefSeq" id="WP_037274732.1">
    <property type="nucleotide sequence ID" value="NZ_KN293982.1"/>
</dbReference>
<evidence type="ECO:0000256" key="6">
    <source>
        <dbReference type="NCBIfam" id="TIGR01792"/>
    </source>
</evidence>
<reference evidence="13 14" key="1">
    <citation type="submission" date="2013-01" db="EMBL/GenBank/DDBJ databases">
        <authorList>
            <person name="Fiebig A."/>
            <person name="Goeker M."/>
            <person name="Klenk H.-P.P."/>
        </authorList>
    </citation>
    <scope>NUCLEOTIDE SEQUENCE [LARGE SCALE GENOMIC DNA]</scope>
    <source>
        <strain evidence="13 14">DSM 17069</strain>
    </source>
</reference>
<dbReference type="InterPro" id="IPR032466">
    <property type="entry name" value="Metal_Hydrolase"/>
</dbReference>
<dbReference type="UniPathway" id="UPA00258">
    <property type="reaction ID" value="UER00370"/>
</dbReference>
<evidence type="ECO:0000256" key="10">
    <source>
        <dbReference type="PROSITE-ProRule" id="PRU00700"/>
    </source>
</evidence>
<dbReference type="SUPFAM" id="SSF51556">
    <property type="entry name" value="Metallo-dependent hydrolases"/>
    <property type="match status" value="1"/>
</dbReference>
<comment type="PTM">
    <text evidence="7">Carbamylation allows a single lysine to coordinate two nickel ions.</text>
</comment>
<evidence type="ECO:0000256" key="8">
    <source>
        <dbReference type="PIRSR" id="PIRSR611612-51"/>
    </source>
</evidence>
<evidence type="ECO:0000256" key="9">
    <source>
        <dbReference type="PIRSR" id="PIRSR611612-52"/>
    </source>
</evidence>
<keyword evidence="2 5" id="KW-0533">Nickel</keyword>
<dbReference type="PROSITE" id="PS51368">
    <property type="entry name" value="UREASE_3"/>
    <property type="match status" value="1"/>
</dbReference>
<gene>
    <name evidence="5" type="primary">ureC</name>
    <name evidence="13" type="ORF">rosmuc_03633</name>
</gene>
<sequence>MKITRRQYADLYGPTRRDKIRLGDTSLWIEIEEDLTGKGDELVFGAPKTLRAGAGANVDTLSRCGALDIVITNAIIVDPILGVIKADIGIKNGRIAGIGKAGDPNIMDGVAPDLIVGPSTDVRAAEGLIATAGGIDCHVHFIDPGQCGEALSSGITTLIGGGLGATTVPIASTGVQNLAIMLRAAEDFPLNFGFFGKGGSYTVEPLAEQLRSGAGGLKIHEDWGAMPPVINACLEAGDEFDVQIQLHADTLNEAGYLQSTMEAIAGRTIHAYHVEGAAGGHAPDILEICGYENVLPSSTNPTNPYTINTFDEHFDMTMTSHHLNPRVPEDIAFAESRIRHETIAAEDVLHDMGAISAMGSDSQGMGRIAETICRTWQLASHMKSQRGALDEDRPNGNDNQRVLRYIAKYTINPAIIFGIAGEVGSLEVGKMADIVLWKPKFFGIHPEIVFKGGFPVWAVMGEPSASLMTCAPLQYRPQWGAFGHGNAELSATFMAKVAIDDGIPEKLGLSKKCLPLRGARQLSKRDMIRNSTLPKVRVDPETYRVTIDDIECVHKPMTKVPLGRLYSLR</sequence>
<comment type="cofactor">
    <cofactor evidence="5 8">
        <name>Ni cation</name>
        <dbReference type="ChEBI" id="CHEBI:25516"/>
    </cofactor>
    <text evidence="5 8">Binds 2 nickel ions per subunit.</text>
</comment>
<evidence type="ECO:0000256" key="1">
    <source>
        <dbReference type="ARBA" id="ARBA00004897"/>
    </source>
</evidence>
<dbReference type="GO" id="GO:0009039">
    <property type="term" value="F:urease activity"/>
    <property type="evidence" value="ECO:0007669"/>
    <property type="project" value="UniProtKB-UniRule"/>
</dbReference>
<dbReference type="InterPro" id="IPR005848">
    <property type="entry name" value="Urease_asu"/>
</dbReference>
<feature type="binding site" evidence="5 8">
    <location>
        <position position="138"/>
    </location>
    <ligand>
        <name>Ni(2+)</name>
        <dbReference type="ChEBI" id="CHEBI:49786"/>
        <label>1</label>
    </ligand>
</feature>
<evidence type="ECO:0000256" key="3">
    <source>
        <dbReference type="ARBA" id="ARBA00022723"/>
    </source>
</evidence>
<dbReference type="InterPro" id="IPR050112">
    <property type="entry name" value="Urease_alpha_subunit"/>
</dbReference>
<dbReference type="PROSITE" id="PS01120">
    <property type="entry name" value="UREASE_1"/>
    <property type="match status" value="1"/>
</dbReference>
<dbReference type="GO" id="GO:0016151">
    <property type="term" value="F:nickel cation binding"/>
    <property type="evidence" value="ECO:0007669"/>
    <property type="project" value="UniProtKB-UniRule"/>
</dbReference>
<dbReference type="InterPro" id="IPR017951">
    <property type="entry name" value="Urease_asu_c"/>
</dbReference>
<keyword evidence="5 10" id="KW-0963">Cytoplasm</keyword>
<evidence type="ECO:0000256" key="4">
    <source>
        <dbReference type="ARBA" id="ARBA00022801"/>
    </source>
</evidence>
<dbReference type="HAMAP" id="MF_01953">
    <property type="entry name" value="Urease_alpha"/>
    <property type="match status" value="1"/>
</dbReference>
<dbReference type="InterPro" id="IPR006680">
    <property type="entry name" value="Amidohydro-rel"/>
</dbReference>
<dbReference type="GO" id="GO:0005737">
    <property type="term" value="C:cytoplasm"/>
    <property type="evidence" value="ECO:0007669"/>
    <property type="project" value="UniProtKB-SubCell"/>
</dbReference>
<dbReference type="MEROPS" id="M38.982"/>
<comment type="subunit">
    <text evidence="5">Heterotrimer of UreA (gamma), UreB (beta) and UreC (alpha) subunits. Three heterotrimers associate to form the active enzyme.</text>
</comment>
<comment type="subcellular location">
    <subcellularLocation>
        <location evidence="5 10">Cytoplasm</location>
    </subcellularLocation>
</comment>
<dbReference type="GO" id="GO:0043419">
    <property type="term" value="P:urea catabolic process"/>
    <property type="evidence" value="ECO:0007669"/>
    <property type="project" value="UniProtKB-UniRule"/>
</dbReference>
<feature type="binding site" evidence="5 8">
    <location>
        <position position="247"/>
    </location>
    <ligand>
        <name>Ni(2+)</name>
        <dbReference type="ChEBI" id="CHEBI:49786"/>
        <label>2</label>
    </ligand>
</feature>
<feature type="binding site" evidence="5 8">
    <location>
        <position position="140"/>
    </location>
    <ligand>
        <name>Ni(2+)</name>
        <dbReference type="ChEBI" id="CHEBI:49786"/>
        <label>1</label>
    </ligand>
</feature>
<dbReference type="NCBIfam" id="TIGR01792">
    <property type="entry name" value="urease_alph"/>
    <property type="match status" value="1"/>
</dbReference>
<name>A0A0A0HHR2_9RHOB</name>
<evidence type="ECO:0000256" key="7">
    <source>
        <dbReference type="PIRSR" id="PIRSR611612-50"/>
    </source>
</evidence>
<comment type="pathway">
    <text evidence="1 5">Nitrogen metabolism; urea degradation; CO(2) and NH(3) from urea (urease route): step 1/1.</text>
</comment>
<dbReference type="Gene3D" id="2.30.40.10">
    <property type="entry name" value="Urease, subunit C, domain 1"/>
    <property type="match status" value="1"/>
</dbReference>
<dbReference type="eggNOG" id="COG0804">
    <property type="taxonomic scope" value="Bacteria"/>
</dbReference>
<keyword evidence="3 5" id="KW-0479">Metal-binding</keyword>
<dbReference type="InterPro" id="IPR029754">
    <property type="entry name" value="Urease_Ni-bd"/>
</dbReference>
<dbReference type="Pfam" id="PF01979">
    <property type="entry name" value="Amidohydro_1"/>
    <property type="match status" value="1"/>
</dbReference>
<dbReference type="Pfam" id="PF00449">
    <property type="entry name" value="Urease_alpha"/>
    <property type="match status" value="1"/>
</dbReference>
<evidence type="ECO:0000256" key="2">
    <source>
        <dbReference type="ARBA" id="ARBA00022596"/>
    </source>
</evidence>
<dbReference type="Gene3D" id="3.20.20.140">
    <property type="entry name" value="Metal-dependent hydrolases"/>
    <property type="match status" value="1"/>
</dbReference>
<dbReference type="NCBIfam" id="NF009686">
    <property type="entry name" value="PRK13207.1"/>
    <property type="match status" value="1"/>
</dbReference>
<comment type="similarity">
    <text evidence="5 11">Belongs to the metallo-dependent hydrolases superfamily. Urease alpha subunit family.</text>
</comment>
<dbReference type="HOGENOM" id="CLU_000980_0_0_5"/>
<feature type="domain" description="Urease" evidence="12">
    <location>
        <begin position="133"/>
        <end position="569"/>
    </location>
</feature>
<feature type="modified residue" description="N6-carboxylysine" evidence="5 7">
    <location>
        <position position="218"/>
    </location>
</feature>
<feature type="binding site" evidence="5 10">
    <location>
        <position position="220"/>
    </location>
    <ligand>
        <name>substrate</name>
    </ligand>
</feature>
<comment type="PTM">
    <text evidence="5">Carboxylation allows a single lysine to coordinate two nickel ions.</text>
</comment>